<protein>
    <submittedName>
        <fullName evidence="1">Uncharacterized protein</fullName>
    </submittedName>
</protein>
<dbReference type="EMBL" id="CAJQUM010000001">
    <property type="protein sequence ID" value="CAG4883304.1"/>
    <property type="molecule type" value="Genomic_DNA"/>
</dbReference>
<gene>
    <name evidence="1" type="ORF">GTOL_11186</name>
</gene>
<proteinExistence type="predicted"/>
<evidence type="ECO:0000313" key="2">
    <source>
        <dbReference type="Proteomes" id="UP000742786"/>
    </source>
</evidence>
<organism evidence="1 2">
    <name type="scientific">Georgfuchsia toluolica</name>
    <dbReference type="NCBI Taxonomy" id="424218"/>
    <lineage>
        <taxon>Bacteria</taxon>
        <taxon>Pseudomonadati</taxon>
        <taxon>Pseudomonadota</taxon>
        <taxon>Betaproteobacteria</taxon>
        <taxon>Nitrosomonadales</taxon>
        <taxon>Sterolibacteriaceae</taxon>
        <taxon>Georgfuchsia</taxon>
    </lineage>
</organism>
<evidence type="ECO:0000313" key="1">
    <source>
        <dbReference type="EMBL" id="CAG4883304.1"/>
    </source>
</evidence>
<dbReference type="RefSeq" id="WP_220635284.1">
    <property type="nucleotide sequence ID" value="NZ_CAJQUM010000001.1"/>
</dbReference>
<dbReference type="AlphaFoldDB" id="A0A916J352"/>
<dbReference type="Proteomes" id="UP000742786">
    <property type="component" value="Unassembled WGS sequence"/>
</dbReference>
<name>A0A916J352_9PROT</name>
<sequence length="80" mass="8814">MLPKNLIAFIENGLVENMTISRASPAAAWSVFAYGMALPADVIAMIELNPEGCQRLWADLDAAYSFIRKCGFQHQILIEG</sequence>
<comment type="caution">
    <text evidence="1">The sequence shown here is derived from an EMBL/GenBank/DDBJ whole genome shotgun (WGS) entry which is preliminary data.</text>
</comment>
<reference evidence="1" key="1">
    <citation type="submission" date="2021-04" db="EMBL/GenBank/DDBJ databases">
        <authorList>
            <person name="Hornung B."/>
        </authorList>
    </citation>
    <scope>NUCLEOTIDE SEQUENCE</scope>
    <source>
        <strain evidence="1">G5G6</strain>
    </source>
</reference>
<accession>A0A916J352</accession>
<keyword evidence="2" id="KW-1185">Reference proteome</keyword>